<keyword evidence="4 9" id="KW-0812">Transmembrane</keyword>
<organism evidence="13 14">
    <name type="scientific">Mycena chlorophos</name>
    <name type="common">Agaric fungus</name>
    <name type="synonym">Agaricus chlorophos</name>
    <dbReference type="NCBI Taxonomy" id="658473"/>
    <lineage>
        <taxon>Eukaryota</taxon>
        <taxon>Fungi</taxon>
        <taxon>Dikarya</taxon>
        <taxon>Basidiomycota</taxon>
        <taxon>Agaricomycotina</taxon>
        <taxon>Agaricomycetes</taxon>
        <taxon>Agaricomycetidae</taxon>
        <taxon>Agaricales</taxon>
        <taxon>Marasmiineae</taxon>
        <taxon>Mycenaceae</taxon>
        <taxon>Mycena</taxon>
    </lineage>
</organism>
<dbReference type="EMBL" id="JACAZE010000022">
    <property type="protein sequence ID" value="KAF7292401.1"/>
    <property type="molecule type" value="Genomic_DNA"/>
</dbReference>
<evidence type="ECO:0000259" key="12">
    <source>
        <dbReference type="PROSITE" id="PS50922"/>
    </source>
</evidence>
<dbReference type="InterPro" id="IPR006634">
    <property type="entry name" value="TLC-dom"/>
</dbReference>
<feature type="transmembrane region" description="Helical" evidence="11">
    <location>
        <begin position="54"/>
        <end position="76"/>
    </location>
</feature>
<evidence type="ECO:0000256" key="10">
    <source>
        <dbReference type="SAM" id="MobiDB-lite"/>
    </source>
</evidence>
<dbReference type="SMART" id="SM00724">
    <property type="entry name" value="TLC"/>
    <property type="match status" value="1"/>
</dbReference>
<accession>A0A8H6S421</accession>
<dbReference type="Pfam" id="PF03798">
    <property type="entry name" value="TRAM_LAG1_CLN8"/>
    <property type="match status" value="1"/>
</dbReference>
<feature type="region of interest" description="Disordered" evidence="10">
    <location>
        <begin position="395"/>
        <end position="438"/>
    </location>
</feature>
<keyword evidence="14" id="KW-1185">Reference proteome</keyword>
<name>A0A8H6S421_MYCCL</name>
<dbReference type="PROSITE" id="PS50922">
    <property type="entry name" value="TLC"/>
    <property type="match status" value="1"/>
</dbReference>
<dbReference type="GO" id="GO:0005789">
    <property type="term" value="C:endoplasmic reticulum membrane"/>
    <property type="evidence" value="ECO:0007669"/>
    <property type="project" value="UniProtKB-SubCell"/>
</dbReference>
<keyword evidence="3" id="KW-0808">Transferase</keyword>
<dbReference type="Proteomes" id="UP000613580">
    <property type="component" value="Unassembled WGS sequence"/>
</dbReference>
<evidence type="ECO:0000256" key="4">
    <source>
        <dbReference type="ARBA" id="ARBA00022692"/>
    </source>
</evidence>
<dbReference type="GO" id="GO:0046513">
    <property type="term" value="P:ceramide biosynthetic process"/>
    <property type="evidence" value="ECO:0007669"/>
    <property type="project" value="InterPro"/>
</dbReference>
<dbReference type="GO" id="GO:0050291">
    <property type="term" value="F:sphingosine N-acyltransferase activity"/>
    <property type="evidence" value="ECO:0007669"/>
    <property type="project" value="InterPro"/>
</dbReference>
<dbReference type="AlphaFoldDB" id="A0A8H6S421"/>
<feature type="domain" description="TLC" evidence="12">
    <location>
        <begin position="172"/>
        <end position="391"/>
    </location>
</feature>
<comment type="subcellular location">
    <subcellularLocation>
        <location evidence="1">Endoplasmic reticulum membrane</location>
        <topology evidence="1">Multi-pass membrane protein</topology>
    </subcellularLocation>
</comment>
<reference evidence="13" key="1">
    <citation type="submission" date="2020-05" db="EMBL/GenBank/DDBJ databases">
        <title>Mycena genomes resolve the evolution of fungal bioluminescence.</title>
        <authorList>
            <person name="Tsai I.J."/>
        </authorList>
    </citation>
    <scope>NUCLEOTIDE SEQUENCE</scope>
    <source>
        <strain evidence="13">110903Hualien_Pintung</strain>
    </source>
</reference>
<feature type="transmembrane region" description="Helical" evidence="11">
    <location>
        <begin position="355"/>
        <end position="381"/>
    </location>
</feature>
<evidence type="ECO:0000256" key="6">
    <source>
        <dbReference type="ARBA" id="ARBA00022989"/>
    </source>
</evidence>
<dbReference type="OrthoDB" id="3053196at2759"/>
<evidence type="ECO:0000313" key="14">
    <source>
        <dbReference type="Proteomes" id="UP000613580"/>
    </source>
</evidence>
<keyword evidence="8" id="KW-0325">Glycoprotein</keyword>
<dbReference type="PANTHER" id="PTHR12560:SF11">
    <property type="entry name" value="CERAMIDE SYNTHASE LAC1-RELATED"/>
    <property type="match status" value="1"/>
</dbReference>
<keyword evidence="6 11" id="KW-1133">Transmembrane helix</keyword>
<keyword evidence="5" id="KW-0256">Endoplasmic reticulum</keyword>
<evidence type="ECO:0000256" key="3">
    <source>
        <dbReference type="ARBA" id="ARBA00022679"/>
    </source>
</evidence>
<dbReference type="PANTHER" id="PTHR12560">
    <property type="entry name" value="LONGEVITY ASSURANCE FACTOR 1 LAG1"/>
    <property type="match status" value="1"/>
</dbReference>
<feature type="compositionally biased region" description="Acidic residues" evidence="10">
    <location>
        <begin position="399"/>
        <end position="409"/>
    </location>
</feature>
<evidence type="ECO:0000256" key="1">
    <source>
        <dbReference type="ARBA" id="ARBA00004477"/>
    </source>
</evidence>
<evidence type="ECO:0000256" key="5">
    <source>
        <dbReference type="ARBA" id="ARBA00022824"/>
    </source>
</evidence>
<evidence type="ECO:0000256" key="8">
    <source>
        <dbReference type="ARBA" id="ARBA00023180"/>
    </source>
</evidence>
<comment type="similarity">
    <text evidence="2">Belongs to the sphingosine N-acyltransferase family.</text>
</comment>
<feature type="transmembrane region" description="Helical" evidence="11">
    <location>
        <begin position="256"/>
        <end position="275"/>
    </location>
</feature>
<comment type="caution">
    <text evidence="13">The sequence shown here is derived from an EMBL/GenBank/DDBJ whole genome shotgun (WGS) entry which is preliminary data.</text>
</comment>
<gene>
    <name evidence="13" type="ORF">HMN09_01224200</name>
</gene>
<evidence type="ECO:0000256" key="7">
    <source>
        <dbReference type="ARBA" id="ARBA00023136"/>
    </source>
</evidence>
<evidence type="ECO:0000313" key="13">
    <source>
        <dbReference type="EMBL" id="KAF7292401.1"/>
    </source>
</evidence>
<protein>
    <submittedName>
        <fullName evidence="13">TLC domain-containing protein</fullName>
    </submittedName>
</protein>
<keyword evidence="7 9" id="KW-0472">Membrane</keyword>
<feature type="transmembrane region" description="Helical" evidence="11">
    <location>
        <begin position="309"/>
        <end position="335"/>
    </location>
</feature>
<feature type="transmembrane region" description="Helical" evidence="11">
    <location>
        <begin position="140"/>
        <end position="160"/>
    </location>
</feature>
<evidence type="ECO:0000256" key="9">
    <source>
        <dbReference type="PROSITE-ProRule" id="PRU00205"/>
    </source>
</evidence>
<dbReference type="InterPro" id="IPR016439">
    <property type="entry name" value="Lag1/Lac1-like"/>
</dbReference>
<feature type="transmembrane region" description="Helical" evidence="11">
    <location>
        <begin position="181"/>
        <end position="206"/>
    </location>
</feature>
<feature type="region of interest" description="Disordered" evidence="10">
    <location>
        <begin position="1"/>
        <end position="47"/>
    </location>
</feature>
<evidence type="ECO:0000256" key="2">
    <source>
        <dbReference type="ARBA" id="ARBA00009808"/>
    </source>
</evidence>
<evidence type="ECO:0000256" key="11">
    <source>
        <dbReference type="SAM" id="Phobius"/>
    </source>
</evidence>
<sequence length="438" mass="51305">MAREKKAQKPTLAAGATDHAISDGVEPQTPLGSSTPVRSRSPAKRWTPPHVQPWLRWVIEPLEAFKLLLIPIVLFLNWEVLTPRLQTILEPWAPSLGPYLPADGQLPNPFAPLFLLSGRVPSSSVEDPRYAKNYLDLVFIAYYVIFFSCFRQLVTINMFGRIGRAYGIRKQGKLDRLGEQGYAVVYFLLSGLWGVRIMSQLPTWWYDTKYFWIGYPHWDMTPELKRYYLMQMAYWCQQFIVLALRLEKPRKDYNELIAHHLVTLWLVGWSYLINLTLIGNAVYLSMDLPDAFLAFSKVLNYLHFERAKVFSFLTFTGVWSYFRHYLNFVILWSVWYEYDLIPETSKRWFTPEGVWLVWWMKFQVFVPLVLLQLLNLFWFYLIMRILIRTVVARETEDVRSDDEDDEDEPEKTPEKKPVKANGGSDSKKMGEKGQPNGD</sequence>
<proteinExistence type="inferred from homology"/>